<sequence>MDRRALLSGGVALGAGGLVAGCGGAEEPDVTNTNPDQVSGKVVHWTYPMGETQQDAWWKPLVTEFTAKYPKVEVQVVQQPWTGREQALTTAVAGKSAPDVVYFNPDFVPRFVEEDLLFVLDEALGEDRSDYVDAAVGAFTYQEKLYGLPLLMTIANPAYNVKLLQQLGLEQPPVSWDEIRDVARQCVAENLTFANYQASDGSLNLTFYPFLWQAGGQVLSDDLTKAAFQEEPGVKALQLLRELADLKAFNNAGLTQAVGKFEQTPFARGTELMSIALDAPVPEAIMPAGSVAGSPPFKDQQQVTFGSVGGLSIFKTTESPEAAVAWAKFVTEKATMEKFLKAAGFLPPRNSLKDMWAGNEFQAFKMQFVDQVNVGVLHPKAREVIDTVRPHIQGCLLGKTEPEAALTAAAAEVDGLLSR</sequence>
<keyword evidence="3" id="KW-0472">Membrane</keyword>
<keyword evidence="4" id="KW-0564">Palmitate</keyword>
<keyword evidence="7" id="KW-1185">Reference proteome</keyword>
<organism evidence="6 7">
    <name type="scientific">Microlunatus parietis</name>
    <dbReference type="NCBI Taxonomy" id="682979"/>
    <lineage>
        <taxon>Bacteria</taxon>
        <taxon>Bacillati</taxon>
        <taxon>Actinomycetota</taxon>
        <taxon>Actinomycetes</taxon>
        <taxon>Propionibacteriales</taxon>
        <taxon>Propionibacteriaceae</taxon>
        <taxon>Microlunatus</taxon>
    </lineage>
</organism>
<evidence type="ECO:0000256" key="2">
    <source>
        <dbReference type="ARBA" id="ARBA00022729"/>
    </source>
</evidence>
<dbReference type="EMBL" id="JACCBU010000001">
    <property type="protein sequence ID" value="NYE75469.1"/>
    <property type="molecule type" value="Genomic_DNA"/>
</dbReference>
<keyword evidence="1" id="KW-1003">Cell membrane</keyword>
<reference evidence="6 7" key="1">
    <citation type="submission" date="2020-07" db="EMBL/GenBank/DDBJ databases">
        <title>Sequencing the genomes of 1000 actinobacteria strains.</title>
        <authorList>
            <person name="Klenk H.-P."/>
        </authorList>
    </citation>
    <scope>NUCLEOTIDE SEQUENCE [LARGE SCALE GENOMIC DNA]</scope>
    <source>
        <strain evidence="6 7">DSM 22083</strain>
    </source>
</reference>
<dbReference type="PANTHER" id="PTHR43649">
    <property type="entry name" value="ARABINOSE-BINDING PROTEIN-RELATED"/>
    <property type="match status" value="1"/>
</dbReference>
<gene>
    <name evidence="6" type="ORF">BKA15_006798</name>
</gene>
<evidence type="ECO:0000256" key="3">
    <source>
        <dbReference type="ARBA" id="ARBA00023136"/>
    </source>
</evidence>
<protein>
    <submittedName>
        <fullName evidence="6">Multiple sugar transport system substrate-binding protein</fullName>
    </submittedName>
</protein>
<evidence type="ECO:0000256" key="5">
    <source>
        <dbReference type="ARBA" id="ARBA00023288"/>
    </source>
</evidence>
<dbReference type="InterPro" id="IPR050490">
    <property type="entry name" value="Bact_solute-bd_prot1"/>
</dbReference>
<dbReference type="Pfam" id="PF13416">
    <property type="entry name" value="SBP_bac_8"/>
    <property type="match status" value="1"/>
</dbReference>
<dbReference type="PROSITE" id="PS51257">
    <property type="entry name" value="PROKAR_LIPOPROTEIN"/>
    <property type="match status" value="1"/>
</dbReference>
<dbReference type="SUPFAM" id="SSF53850">
    <property type="entry name" value="Periplasmic binding protein-like II"/>
    <property type="match status" value="1"/>
</dbReference>
<keyword evidence="5" id="KW-0449">Lipoprotein</keyword>
<keyword evidence="6" id="KW-0813">Transport</keyword>
<name>A0A7Y9IFW9_9ACTN</name>
<evidence type="ECO:0000256" key="1">
    <source>
        <dbReference type="ARBA" id="ARBA00022475"/>
    </source>
</evidence>
<dbReference type="InterPro" id="IPR006059">
    <property type="entry name" value="SBP"/>
</dbReference>
<comment type="caution">
    <text evidence="6">The sequence shown here is derived from an EMBL/GenBank/DDBJ whole genome shotgun (WGS) entry which is preliminary data.</text>
</comment>
<evidence type="ECO:0000256" key="4">
    <source>
        <dbReference type="ARBA" id="ARBA00023139"/>
    </source>
</evidence>
<accession>A0A7Y9IFW9</accession>
<proteinExistence type="predicted"/>
<keyword evidence="2" id="KW-0732">Signal</keyword>
<evidence type="ECO:0000313" key="6">
    <source>
        <dbReference type="EMBL" id="NYE75469.1"/>
    </source>
</evidence>
<dbReference type="AlphaFoldDB" id="A0A7Y9IFW9"/>
<keyword evidence="6" id="KW-0762">Sugar transport</keyword>
<dbReference type="Gene3D" id="3.40.190.10">
    <property type="entry name" value="Periplasmic binding protein-like II"/>
    <property type="match status" value="1"/>
</dbReference>
<evidence type="ECO:0000313" key="7">
    <source>
        <dbReference type="Proteomes" id="UP000569914"/>
    </source>
</evidence>
<dbReference type="RefSeq" id="WP_179757964.1">
    <property type="nucleotide sequence ID" value="NZ_JACCBU010000001.1"/>
</dbReference>
<dbReference type="PANTHER" id="PTHR43649:SF33">
    <property type="entry name" value="POLYGALACTURONAN_RHAMNOGALACTURONAN-BINDING PROTEIN YTCQ"/>
    <property type="match status" value="1"/>
</dbReference>
<dbReference type="Proteomes" id="UP000569914">
    <property type="component" value="Unassembled WGS sequence"/>
</dbReference>